<dbReference type="Pfam" id="PF25907">
    <property type="entry name" value="DUF7962"/>
    <property type="match status" value="1"/>
</dbReference>
<dbReference type="SUPFAM" id="SSF47616">
    <property type="entry name" value="GST C-terminal domain-like"/>
    <property type="match status" value="1"/>
</dbReference>
<dbReference type="Pfam" id="PF13417">
    <property type="entry name" value="GST_N_3"/>
    <property type="match status" value="1"/>
</dbReference>
<evidence type="ECO:0000259" key="2">
    <source>
        <dbReference type="Pfam" id="PF25907"/>
    </source>
</evidence>
<proteinExistence type="predicted"/>
<dbReference type="EMBL" id="MU004231">
    <property type="protein sequence ID" value="KAF2672671.1"/>
    <property type="molecule type" value="Genomic_DNA"/>
</dbReference>
<sequence length="331" mass="37000">MSIPNDICLFWYTTSPYARKISWYLTLRGLAHAQCMQPNVLPRPDMEQLNIAYRRIPLLAVGKDVYLDTRLILPKLEALFPDGAIGPKSVEEQAIQRLLEKWTSDAGVFTRSAQLIPLAAPAMKDPNFRKDREDFTGRPWDLNVMARARPEATVHIRDAFEILETTLLADGREWIFNTEKPSLGDIDAVWPFHWLVGMPTALDPNYISPTQFPKTFAYIDRFGKALKAARESLPKPVSVTGAQVVEHMANARFYEPAGNVDANDPTGLKSGDEVTIGPLDSGAKHRDTGRLVTLTPNEVVLAKQTRAGGMELHVHAPRWGFRVFRATGGKI</sequence>
<dbReference type="InterPro" id="IPR036249">
    <property type="entry name" value="Thioredoxin-like_sf"/>
</dbReference>
<protein>
    <submittedName>
        <fullName evidence="3">Uncharacterized protein</fullName>
    </submittedName>
</protein>
<evidence type="ECO:0000313" key="3">
    <source>
        <dbReference type="EMBL" id="KAF2672671.1"/>
    </source>
</evidence>
<feature type="domain" description="DUF7962" evidence="2">
    <location>
        <begin position="112"/>
        <end position="230"/>
    </location>
</feature>
<dbReference type="OrthoDB" id="202840at2759"/>
<dbReference type="SUPFAM" id="SSF52833">
    <property type="entry name" value="Thioredoxin-like"/>
    <property type="match status" value="1"/>
</dbReference>
<accession>A0A6A6UME1</accession>
<feature type="domain" description="GST N-terminal" evidence="1">
    <location>
        <begin position="9"/>
        <end position="81"/>
    </location>
</feature>
<evidence type="ECO:0000259" key="1">
    <source>
        <dbReference type="Pfam" id="PF13417"/>
    </source>
</evidence>
<dbReference type="Gene3D" id="3.40.30.110">
    <property type="match status" value="2"/>
</dbReference>
<evidence type="ECO:0000313" key="4">
    <source>
        <dbReference type="Proteomes" id="UP000799302"/>
    </source>
</evidence>
<dbReference type="InterPro" id="IPR004045">
    <property type="entry name" value="Glutathione_S-Trfase_N"/>
</dbReference>
<reference evidence="3" key="1">
    <citation type="journal article" date="2020" name="Stud. Mycol.">
        <title>101 Dothideomycetes genomes: a test case for predicting lifestyles and emergence of pathogens.</title>
        <authorList>
            <person name="Haridas S."/>
            <person name="Albert R."/>
            <person name="Binder M."/>
            <person name="Bloem J."/>
            <person name="Labutti K."/>
            <person name="Salamov A."/>
            <person name="Andreopoulos B."/>
            <person name="Baker S."/>
            <person name="Barry K."/>
            <person name="Bills G."/>
            <person name="Bluhm B."/>
            <person name="Cannon C."/>
            <person name="Castanera R."/>
            <person name="Culley D."/>
            <person name="Daum C."/>
            <person name="Ezra D."/>
            <person name="Gonzalez J."/>
            <person name="Henrissat B."/>
            <person name="Kuo A."/>
            <person name="Liang C."/>
            <person name="Lipzen A."/>
            <person name="Lutzoni F."/>
            <person name="Magnuson J."/>
            <person name="Mondo S."/>
            <person name="Nolan M."/>
            <person name="Ohm R."/>
            <person name="Pangilinan J."/>
            <person name="Park H.-J."/>
            <person name="Ramirez L."/>
            <person name="Alfaro M."/>
            <person name="Sun H."/>
            <person name="Tritt A."/>
            <person name="Yoshinaga Y."/>
            <person name="Zwiers L.-H."/>
            <person name="Turgeon B."/>
            <person name="Goodwin S."/>
            <person name="Spatafora J."/>
            <person name="Crous P."/>
            <person name="Grigoriev I."/>
        </authorList>
    </citation>
    <scope>NUCLEOTIDE SEQUENCE</scope>
    <source>
        <strain evidence="3">CBS 115976</strain>
    </source>
</reference>
<dbReference type="InterPro" id="IPR036282">
    <property type="entry name" value="Glutathione-S-Trfase_C_sf"/>
</dbReference>
<name>A0A6A6UME1_9PEZI</name>
<organism evidence="3 4">
    <name type="scientific">Microthyrium microscopicum</name>
    <dbReference type="NCBI Taxonomy" id="703497"/>
    <lineage>
        <taxon>Eukaryota</taxon>
        <taxon>Fungi</taxon>
        <taxon>Dikarya</taxon>
        <taxon>Ascomycota</taxon>
        <taxon>Pezizomycotina</taxon>
        <taxon>Dothideomycetes</taxon>
        <taxon>Dothideomycetes incertae sedis</taxon>
        <taxon>Microthyriales</taxon>
        <taxon>Microthyriaceae</taxon>
        <taxon>Microthyrium</taxon>
    </lineage>
</organism>
<gene>
    <name evidence="3" type="ORF">BT63DRAFT_382566</name>
</gene>
<keyword evidence="4" id="KW-1185">Reference proteome</keyword>
<dbReference type="InterPro" id="IPR058268">
    <property type="entry name" value="DUF7962"/>
</dbReference>
<dbReference type="AlphaFoldDB" id="A0A6A6UME1"/>
<dbReference type="Proteomes" id="UP000799302">
    <property type="component" value="Unassembled WGS sequence"/>
</dbReference>